<dbReference type="Proteomes" id="UP000515135">
    <property type="component" value="Unplaced"/>
</dbReference>
<dbReference type="AlphaFoldDB" id="A0A6P4YWJ4"/>
<reference evidence="2" key="1">
    <citation type="submission" date="2025-08" db="UniProtKB">
        <authorList>
            <consortium name="RefSeq"/>
        </authorList>
    </citation>
    <scope>IDENTIFICATION</scope>
    <source>
        <tissue evidence="2">Gonad</tissue>
    </source>
</reference>
<sequence>MDEDAKKRYQEQADQVKAVKIEDLTEEEKLAHSNHLVKRLHSLSEDFKNCGLEMAVMLYCPTPSPGGVQFAGTPRGRQYLTDRAGKMHFEFLTAMNDGNTATASSKKHLSDLQAEVRVTLNEKYGMFANQMHVIHV</sequence>
<dbReference type="KEGG" id="bbel:109473273"/>
<accession>A0A6P4YWJ4</accession>
<dbReference type="GeneID" id="109473273"/>
<keyword evidence="1" id="KW-1185">Reference proteome</keyword>
<protein>
    <submittedName>
        <fullName evidence="2">Uncharacterized protein LOC109473273</fullName>
    </submittedName>
</protein>
<name>A0A6P4YWJ4_BRABE</name>
<gene>
    <name evidence="2" type="primary">LOC109473273</name>
</gene>
<evidence type="ECO:0000313" key="2">
    <source>
        <dbReference type="RefSeq" id="XP_019628708.1"/>
    </source>
</evidence>
<proteinExistence type="predicted"/>
<evidence type="ECO:0000313" key="1">
    <source>
        <dbReference type="Proteomes" id="UP000515135"/>
    </source>
</evidence>
<organism evidence="1 2">
    <name type="scientific">Branchiostoma belcheri</name>
    <name type="common">Amphioxus</name>
    <dbReference type="NCBI Taxonomy" id="7741"/>
    <lineage>
        <taxon>Eukaryota</taxon>
        <taxon>Metazoa</taxon>
        <taxon>Chordata</taxon>
        <taxon>Cephalochordata</taxon>
        <taxon>Leptocardii</taxon>
        <taxon>Amphioxiformes</taxon>
        <taxon>Branchiostomatidae</taxon>
        <taxon>Branchiostoma</taxon>
    </lineage>
</organism>
<dbReference type="RefSeq" id="XP_019628708.1">
    <property type="nucleotide sequence ID" value="XM_019773149.1"/>
</dbReference>